<reference evidence="1" key="1">
    <citation type="submission" date="2014-11" db="EMBL/GenBank/DDBJ databases">
        <authorList>
            <person name="Malar M.C."/>
            <person name="Sen D."/>
            <person name="Tripathy S."/>
        </authorList>
    </citation>
    <scope>NUCLEOTIDE SEQUENCE</scope>
    <source>
        <strain evidence="1">BDU141951</strain>
    </source>
</reference>
<reference evidence="1" key="3">
    <citation type="submission" date="2020-02" db="EMBL/GenBank/DDBJ databases">
        <authorList>
            <person name="Sarangi A.N."/>
            <person name="Ghosh S."/>
            <person name="Mukherjee M."/>
            <person name="Tripathy S."/>
        </authorList>
    </citation>
    <scope>NUCLEOTIDE SEQUENCE</scope>
    <source>
        <strain evidence="1">BDU141951</strain>
    </source>
</reference>
<evidence type="ECO:0000313" key="1">
    <source>
        <dbReference type="EMBL" id="NEV66605.1"/>
    </source>
</evidence>
<proteinExistence type="predicted"/>
<dbReference type="EMBL" id="JTHE02000003">
    <property type="protein sequence ID" value="NEV66605.1"/>
    <property type="molecule type" value="Genomic_DNA"/>
</dbReference>
<sequence>MKRTPNPIKLYRLAETELMPVGGGVALHGEKPANRPLQARWVTTAAGRLICQWTSE</sequence>
<protein>
    <submittedName>
        <fullName evidence="1">Uncharacterized protein</fullName>
    </submittedName>
</protein>
<accession>A0A8T6QN59</accession>
<comment type="caution">
    <text evidence="1">The sequence shown here is derived from an EMBL/GenBank/DDBJ whole genome shotgun (WGS) entry which is preliminary data.</text>
</comment>
<name>A0A8T6QN59_9CYAN</name>
<reference evidence="1" key="2">
    <citation type="journal article" date="2015" name="Genome Announc.">
        <title>Draft Genome Sequence of Filamentous Marine Cyanobacterium Lyngbya confervoides Strain BDU141951.</title>
        <authorList>
            <person name="Chandrababunaidu M.M."/>
            <person name="Sen D."/>
            <person name="Tripathy S."/>
        </authorList>
    </citation>
    <scope>NUCLEOTIDE SEQUENCE</scope>
    <source>
        <strain evidence="1">BDU141951</strain>
    </source>
</reference>
<dbReference type="AlphaFoldDB" id="A0A8T6QN59"/>
<gene>
    <name evidence="1" type="ORF">QQ91_005710</name>
</gene>
<organism evidence="1">
    <name type="scientific">Lyngbya confervoides BDU141951</name>
    <dbReference type="NCBI Taxonomy" id="1574623"/>
    <lineage>
        <taxon>Bacteria</taxon>
        <taxon>Bacillati</taxon>
        <taxon>Cyanobacteriota</taxon>
        <taxon>Cyanophyceae</taxon>
        <taxon>Oscillatoriophycideae</taxon>
        <taxon>Oscillatoriales</taxon>
        <taxon>Microcoleaceae</taxon>
        <taxon>Lyngbya</taxon>
    </lineage>
</organism>